<reference evidence="2 3" key="1">
    <citation type="submission" date="2014-05" db="EMBL/GenBank/DDBJ databases">
        <title>De novo Genome Sequence of Spirocheata sp.</title>
        <authorList>
            <person name="Shivani Y."/>
            <person name="Subhash Y."/>
            <person name="Tushar L."/>
            <person name="Sasikala C."/>
            <person name="Ramana C.V."/>
        </authorList>
    </citation>
    <scope>NUCLEOTIDE SEQUENCE [LARGE SCALE GENOMIC DNA]</scope>
    <source>
        <strain evidence="2 3">JC230</strain>
    </source>
</reference>
<sequence>MKTSRKTVLMIIAIILLAGLVTSCIPGDGKNTPEEPAGFFWGIWHGWVAPISLIVSIFKPEISIYEANNSGFWYDLGFYMAIISGFGGLGLARKKQHQHHKGKRDRYEE</sequence>
<evidence type="ECO:0000313" key="3">
    <source>
        <dbReference type="Proteomes" id="UP000029692"/>
    </source>
</evidence>
<gene>
    <name evidence="2" type="ORF">DC28_06655</name>
</gene>
<dbReference type="Proteomes" id="UP000029692">
    <property type="component" value="Unassembled WGS sequence"/>
</dbReference>
<name>A0A098QYG3_9SPIO</name>
<protein>
    <recommendedName>
        <fullName evidence="4">Lipoprotein</fullName>
    </recommendedName>
</protein>
<proteinExistence type="predicted"/>
<keyword evidence="1" id="KW-1133">Transmembrane helix</keyword>
<keyword evidence="3" id="KW-1185">Reference proteome</keyword>
<dbReference type="RefSeq" id="WP_037546985.1">
    <property type="nucleotide sequence ID" value="NZ_JNUP01000049.1"/>
</dbReference>
<dbReference type="PROSITE" id="PS51257">
    <property type="entry name" value="PROKAR_LIPOPROTEIN"/>
    <property type="match status" value="1"/>
</dbReference>
<dbReference type="AlphaFoldDB" id="A0A098QYG3"/>
<comment type="caution">
    <text evidence="2">The sequence shown here is derived from an EMBL/GenBank/DDBJ whole genome shotgun (WGS) entry which is preliminary data.</text>
</comment>
<evidence type="ECO:0008006" key="4">
    <source>
        <dbReference type="Google" id="ProtNLM"/>
    </source>
</evidence>
<accession>A0A098QYG3</accession>
<evidence type="ECO:0000256" key="1">
    <source>
        <dbReference type="SAM" id="Phobius"/>
    </source>
</evidence>
<evidence type="ECO:0000313" key="2">
    <source>
        <dbReference type="EMBL" id="KGE72714.1"/>
    </source>
</evidence>
<feature type="transmembrane region" description="Helical" evidence="1">
    <location>
        <begin position="72"/>
        <end position="92"/>
    </location>
</feature>
<keyword evidence="1" id="KW-0472">Membrane</keyword>
<keyword evidence="1" id="KW-0812">Transmembrane</keyword>
<dbReference type="EMBL" id="JNUP01000049">
    <property type="protein sequence ID" value="KGE72714.1"/>
    <property type="molecule type" value="Genomic_DNA"/>
</dbReference>
<dbReference type="STRING" id="1480694.DC28_06655"/>
<feature type="transmembrane region" description="Helical" evidence="1">
    <location>
        <begin position="39"/>
        <end position="60"/>
    </location>
</feature>
<dbReference type="eggNOG" id="ENOG5032UBD">
    <property type="taxonomic scope" value="Bacteria"/>
</dbReference>
<dbReference type="OrthoDB" id="165386at2"/>
<organism evidence="2 3">
    <name type="scientific">Spirochaeta lutea</name>
    <dbReference type="NCBI Taxonomy" id="1480694"/>
    <lineage>
        <taxon>Bacteria</taxon>
        <taxon>Pseudomonadati</taxon>
        <taxon>Spirochaetota</taxon>
        <taxon>Spirochaetia</taxon>
        <taxon>Spirochaetales</taxon>
        <taxon>Spirochaetaceae</taxon>
        <taxon>Spirochaeta</taxon>
    </lineage>
</organism>